<organism evidence="1 2">
    <name type="scientific">Methanococcoides vulcani</name>
    <dbReference type="NCBI Taxonomy" id="1353158"/>
    <lineage>
        <taxon>Archaea</taxon>
        <taxon>Methanobacteriati</taxon>
        <taxon>Methanobacteriota</taxon>
        <taxon>Stenosarchaea group</taxon>
        <taxon>Methanomicrobia</taxon>
        <taxon>Methanosarcinales</taxon>
        <taxon>Methanosarcinaceae</taxon>
        <taxon>Methanococcoides</taxon>
    </lineage>
</organism>
<name>A0A1I0B6Q2_9EURY</name>
<dbReference type="STRING" id="1353158.SAMN04488587_2009"/>
<proteinExistence type="predicted"/>
<evidence type="ECO:0000313" key="2">
    <source>
        <dbReference type="Proteomes" id="UP000243338"/>
    </source>
</evidence>
<accession>A0A1I0B6Q2</accession>
<dbReference type="Proteomes" id="UP000243338">
    <property type="component" value="Unassembled WGS sequence"/>
</dbReference>
<dbReference type="EMBL" id="FOHQ01000006">
    <property type="protein sequence ID" value="SET02466.1"/>
    <property type="molecule type" value="Genomic_DNA"/>
</dbReference>
<protein>
    <submittedName>
        <fullName evidence="1">Uncharacterized protein</fullName>
    </submittedName>
</protein>
<evidence type="ECO:0000313" key="1">
    <source>
        <dbReference type="EMBL" id="SET02466.1"/>
    </source>
</evidence>
<gene>
    <name evidence="1" type="ORF">SAMN04488587_2009</name>
</gene>
<reference evidence="2" key="1">
    <citation type="submission" date="2016-10" db="EMBL/GenBank/DDBJ databases">
        <authorList>
            <person name="Varghese N."/>
            <person name="Submissions S."/>
        </authorList>
    </citation>
    <scope>NUCLEOTIDE SEQUENCE [LARGE SCALE GENOMIC DNA]</scope>
    <source>
        <strain evidence="2">SLH 33</strain>
    </source>
</reference>
<sequence length="289" mass="34043">MNSNANLNELEEFNLIKKEALRLSKSFEDVKKINPKDAEFIENLEKYHKKIPKGEDVKRSVEEIGRRMEQFIEKSKQQRSISFPRTFNKYLQSLNETPKRYQIIDTTIVRVGCLQIETKPEIAKIRFLFNKIVLIPWKPVVTVEDVNKYEIEALDKLKSAEIPEDILADIFLRAYKNIRYTREKTNKANPSLVPINDLYSETLVELFRQQIIGRKKFNTKLKEIYLPDWAFVYNLDRYRHMYHSLPDEKRLSFEIGSQSETEKIGVVLNGLDPKSVYKKICYVSGRGDI</sequence>
<dbReference type="AlphaFoldDB" id="A0A1I0B6Q2"/>
<keyword evidence="2" id="KW-1185">Reference proteome</keyword>